<evidence type="ECO:0000313" key="1">
    <source>
        <dbReference type="EMBL" id="KAK3791293.1"/>
    </source>
</evidence>
<gene>
    <name evidence="1" type="ORF">RRG08_012480</name>
</gene>
<evidence type="ECO:0000313" key="2">
    <source>
        <dbReference type="Proteomes" id="UP001283361"/>
    </source>
</evidence>
<accession>A0AAE1E3A0</accession>
<organism evidence="1 2">
    <name type="scientific">Elysia crispata</name>
    <name type="common">lettuce slug</name>
    <dbReference type="NCBI Taxonomy" id="231223"/>
    <lineage>
        <taxon>Eukaryota</taxon>
        <taxon>Metazoa</taxon>
        <taxon>Spiralia</taxon>
        <taxon>Lophotrochozoa</taxon>
        <taxon>Mollusca</taxon>
        <taxon>Gastropoda</taxon>
        <taxon>Heterobranchia</taxon>
        <taxon>Euthyneura</taxon>
        <taxon>Panpulmonata</taxon>
        <taxon>Sacoglossa</taxon>
        <taxon>Placobranchoidea</taxon>
        <taxon>Plakobranchidae</taxon>
        <taxon>Elysia</taxon>
    </lineage>
</organism>
<name>A0AAE1E3A0_9GAST</name>
<keyword evidence="2" id="KW-1185">Reference proteome</keyword>
<dbReference type="EMBL" id="JAWDGP010001473">
    <property type="protein sequence ID" value="KAK3791293.1"/>
    <property type="molecule type" value="Genomic_DNA"/>
</dbReference>
<reference evidence="1" key="1">
    <citation type="journal article" date="2023" name="G3 (Bethesda)">
        <title>A reference genome for the long-term kleptoplast-retaining sea slug Elysia crispata morphotype clarki.</title>
        <authorList>
            <person name="Eastman K.E."/>
            <person name="Pendleton A.L."/>
            <person name="Shaikh M.A."/>
            <person name="Suttiyut T."/>
            <person name="Ogas R."/>
            <person name="Tomko P."/>
            <person name="Gavelis G."/>
            <person name="Widhalm J.R."/>
            <person name="Wisecaver J.H."/>
        </authorList>
    </citation>
    <scope>NUCLEOTIDE SEQUENCE</scope>
    <source>
        <strain evidence="1">ECLA1</strain>
    </source>
</reference>
<comment type="caution">
    <text evidence="1">The sequence shown here is derived from an EMBL/GenBank/DDBJ whole genome shotgun (WGS) entry which is preliminary data.</text>
</comment>
<dbReference type="Proteomes" id="UP001283361">
    <property type="component" value="Unassembled WGS sequence"/>
</dbReference>
<dbReference type="AlphaFoldDB" id="A0AAE1E3A0"/>
<proteinExistence type="predicted"/>
<sequence>MSRLLAADSQIWRSCCRSRPQLRLSAASSGDLVSPHPKAIQLLLDQVGPEEAKLLVLCLTTLSASGCLHLFNKLPYVPGNAVSIKFCFKH</sequence>
<protein>
    <submittedName>
        <fullName evidence="1">Uncharacterized protein</fullName>
    </submittedName>
</protein>